<protein>
    <submittedName>
        <fullName evidence="2">Uncharacterized protein</fullName>
    </submittedName>
</protein>
<evidence type="ECO:0000313" key="2">
    <source>
        <dbReference type="EMBL" id="KZT53463.1"/>
    </source>
</evidence>
<dbReference type="OrthoDB" id="3660025at2759"/>
<proteinExistence type="predicted"/>
<organism evidence="2 3">
    <name type="scientific">Calocera cornea HHB12733</name>
    <dbReference type="NCBI Taxonomy" id="1353952"/>
    <lineage>
        <taxon>Eukaryota</taxon>
        <taxon>Fungi</taxon>
        <taxon>Dikarya</taxon>
        <taxon>Basidiomycota</taxon>
        <taxon>Agaricomycotina</taxon>
        <taxon>Dacrymycetes</taxon>
        <taxon>Dacrymycetales</taxon>
        <taxon>Dacrymycetaceae</taxon>
        <taxon>Calocera</taxon>
    </lineage>
</organism>
<reference evidence="2 3" key="1">
    <citation type="journal article" date="2016" name="Mol. Biol. Evol.">
        <title>Comparative Genomics of Early-Diverging Mushroom-Forming Fungi Provides Insights into the Origins of Lignocellulose Decay Capabilities.</title>
        <authorList>
            <person name="Nagy L.G."/>
            <person name="Riley R."/>
            <person name="Tritt A."/>
            <person name="Adam C."/>
            <person name="Daum C."/>
            <person name="Floudas D."/>
            <person name="Sun H."/>
            <person name="Yadav J.S."/>
            <person name="Pangilinan J."/>
            <person name="Larsson K.H."/>
            <person name="Matsuura K."/>
            <person name="Barry K."/>
            <person name="Labutti K."/>
            <person name="Kuo R."/>
            <person name="Ohm R.A."/>
            <person name="Bhattacharya S.S."/>
            <person name="Shirouzu T."/>
            <person name="Yoshinaga Y."/>
            <person name="Martin F.M."/>
            <person name="Grigoriev I.V."/>
            <person name="Hibbett D.S."/>
        </authorList>
    </citation>
    <scope>NUCLEOTIDE SEQUENCE [LARGE SCALE GENOMIC DNA]</scope>
    <source>
        <strain evidence="2 3">HHB12733</strain>
    </source>
</reference>
<dbReference type="EMBL" id="KV424036">
    <property type="protein sequence ID" value="KZT53463.1"/>
    <property type="molecule type" value="Genomic_DNA"/>
</dbReference>
<feature type="chain" id="PRO_5007856802" evidence="1">
    <location>
        <begin position="20"/>
        <end position="116"/>
    </location>
</feature>
<gene>
    <name evidence="2" type="ORF">CALCODRAFT_520035</name>
</gene>
<dbReference type="Proteomes" id="UP000076842">
    <property type="component" value="Unassembled WGS sequence"/>
</dbReference>
<dbReference type="AlphaFoldDB" id="A0A165DSR8"/>
<sequence length="116" mass="12429">MQFLTSVALLAFAPLLIRAAVVKRSIFDFDTFGDTSCQGFQEFIPITQTGANTGNFPGPRKSFLVINSDNDCEAILFTGENFSGTKVTLQIPQVGTGSCFGGTGGEAFLSFDIHCF</sequence>
<accession>A0A165DSR8</accession>
<dbReference type="InParanoid" id="A0A165DSR8"/>
<name>A0A165DSR8_9BASI</name>
<feature type="signal peptide" evidence="1">
    <location>
        <begin position="1"/>
        <end position="19"/>
    </location>
</feature>
<evidence type="ECO:0000313" key="3">
    <source>
        <dbReference type="Proteomes" id="UP000076842"/>
    </source>
</evidence>
<keyword evidence="1" id="KW-0732">Signal</keyword>
<keyword evidence="3" id="KW-1185">Reference proteome</keyword>
<evidence type="ECO:0000256" key="1">
    <source>
        <dbReference type="SAM" id="SignalP"/>
    </source>
</evidence>